<evidence type="ECO:0000313" key="3">
    <source>
        <dbReference type="EMBL" id="KIM64879.1"/>
    </source>
</evidence>
<reference evidence="4" key="2">
    <citation type="submission" date="2015-01" db="EMBL/GenBank/DDBJ databases">
        <title>Evolutionary Origins and Diversification of the Mycorrhizal Mutualists.</title>
        <authorList>
            <consortium name="DOE Joint Genome Institute"/>
            <consortium name="Mycorrhizal Genomics Consortium"/>
            <person name="Kohler A."/>
            <person name="Kuo A."/>
            <person name="Nagy L.G."/>
            <person name="Floudas D."/>
            <person name="Copeland A."/>
            <person name="Barry K.W."/>
            <person name="Cichocki N."/>
            <person name="Veneault-Fourrey C."/>
            <person name="LaButti K."/>
            <person name="Lindquist E.A."/>
            <person name="Lipzen A."/>
            <person name="Lundell T."/>
            <person name="Morin E."/>
            <person name="Murat C."/>
            <person name="Riley R."/>
            <person name="Ohm R."/>
            <person name="Sun H."/>
            <person name="Tunlid A."/>
            <person name="Henrissat B."/>
            <person name="Grigoriev I.V."/>
            <person name="Hibbett D.S."/>
            <person name="Martin F."/>
        </authorList>
    </citation>
    <scope>NUCLEOTIDE SEQUENCE [LARGE SCALE GENOMIC DNA]</scope>
    <source>
        <strain evidence="4">Foug A</strain>
    </source>
</reference>
<gene>
    <name evidence="3" type="ORF">SCLCIDRAFT_599995</name>
</gene>
<dbReference type="Pfam" id="PF20151">
    <property type="entry name" value="DUF6533"/>
    <property type="match status" value="1"/>
</dbReference>
<accession>A0A0C3E931</accession>
<keyword evidence="1" id="KW-0472">Membrane</keyword>
<dbReference type="InterPro" id="IPR045340">
    <property type="entry name" value="DUF6533"/>
</dbReference>
<evidence type="ECO:0000259" key="2">
    <source>
        <dbReference type="Pfam" id="PF20151"/>
    </source>
</evidence>
<organism evidence="3 4">
    <name type="scientific">Scleroderma citrinum Foug A</name>
    <dbReference type="NCBI Taxonomy" id="1036808"/>
    <lineage>
        <taxon>Eukaryota</taxon>
        <taxon>Fungi</taxon>
        <taxon>Dikarya</taxon>
        <taxon>Basidiomycota</taxon>
        <taxon>Agaricomycotina</taxon>
        <taxon>Agaricomycetes</taxon>
        <taxon>Agaricomycetidae</taxon>
        <taxon>Boletales</taxon>
        <taxon>Sclerodermatineae</taxon>
        <taxon>Sclerodermataceae</taxon>
        <taxon>Scleroderma</taxon>
    </lineage>
</organism>
<feature type="transmembrane region" description="Helical" evidence="1">
    <location>
        <begin position="141"/>
        <end position="162"/>
    </location>
</feature>
<feature type="transmembrane region" description="Helical" evidence="1">
    <location>
        <begin position="70"/>
        <end position="92"/>
    </location>
</feature>
<feature type="transmembrane region" description="Helical" evidence="1">
    <location>
        <begin position="112"/>
        <end position="134"/>
    </location>
</feature>
<evidence type="ECO:0000313" key="4">
    <source>
        <dbReference type="Proteomes" id="UP000053989"/>
    </source>
</evidence>
<keyword evidence="1" id="KW-0812">Transmembrane</keyword>
<proteinExistence type="predicted"/>
<dbReference type="EMBL" id="KN822026">
    <property type="protein sequence ID" value="KIM64879.1"/>
    <property type="molecule type" value="Genomic_DNA"/>
</dbReference>
<keyword evidence="4" id="KW-1185">Reference proteome</keyword>
<sequence length="196" mass="22369">MVLNAFWKTQTDNHFIRMGPLGPLIHSQLDINVSFTIVYFTVVLYDYTLTISREIELFWKRPGRSWSFTTLFIASRYIAILGHTPFLVYSFWSPESQSDYRHHTRCNPIRLIDQVMIGVIQVIGMVVMAARVCAFYQNNRLVLIFLIMLWLGVVAVGCWAVLSSHVISSRPTDLPSLLQSTGNIGCPFGSYLSSKQ</sequence>
<dbReference type="AlphaFoldDB" id="A0A0C3E931"/>
<dbReference type="InParanoid" id="A0A0C3E931"/>
<dbReference type="HOGENOM" id="CLU_138701_0_0_1"/>
<reference evidence="3 4" key="1">
    <citation type="submission" date="2014-04" db="EMBL/GenBank/DDBJ databases">
        <authorList>
            <consortium name="DOE Joint Genome Institute"/>
            <person name="Kuo A."/>
            <person name="Kohler A."/>
            <person name="Nagy L.G."/>
            <person name="Floudas D."/>
            <person name="Copeland A."/>
            <person name="Barry K.W."/>
            <person name="Cichocki N."/>
            <person name="Veneault-Fourrey C."/>
            <person name="LaButti K."/>
            <person name="Lindquist E.A."/>
            <person name="Lipzen A."/>
            <person name="Lundell T."/>
            <person name="Morin E."/>
            <person name="Murat C."/>
            <person name="Sun H."/>
            <person name="Tunlid A."/>
            <person name="Henrissat B."/>
            <person name="Grigoriev I.V."/>
            <person name="Hibbett D.S."/>
            <person name="Martin F."/>
            <person name="Nordberg H.P."/>
            <person name="Cantor M.N."/>
            <person name="Hua S.X."/>
        </authorList>
    </citation>
    <scope>NUCLEOTIDE SEQUENCE [LARGE SCALE GENOMIC DNA]</scope>
    <source>
        <strain evidence="3 4">Foug A</strain>
    </source>
</reference>
<dbReference type="OrthoDB" id="3242543at2759"/>
<feature type="domain" description="DUF6533" evidence="2">
    <location>
        <begin position="35"/>
        <end position="81"/>
    </location>
</feature>
<protein>
    <recommendedName>
        <fullName evidence="2">DUF6533 domain-containing protein</fullName>
    </recommendedName>
</protein>
<name>A0A0C3E931_9AGAM</name>
<keyword evidence="1" id="KW-1133">Transmembrane helix</keyword>
<dbReference type="Proteomes" id="UP000053989">
    <property type="component" value="Unassembled WGS sequence"/>
</dbReference>
<evidence type="ECO:0000256" key="1">
    <source>
        <dbReference type="SAM" id="Phobius"/>
    </source>
</evidence>